<dbReference type="PANTHER" id="PTHR22789">
    <property type="entry name" value="FUCULOSE PHOSPHATE ALDOLASE"/>
    <property type="match status" value="1"/>
</dbReference>
<dbReference type="InterPro" id="IPR001303">
    <property type="entry name" value="Aldolase_II/adducin_N"/>
</dbReference>
<keyword evidence="5" id="KW-1185">Reference proteome</keyword>
<gene>
    <name evidence="4" type="ORF">J2Z37_004594</name>
</gene>
<organism evidence="4 5">
    <name type="scientific">Ammoniphilus resinae</name>
    <dbReference type="NCBI Taxonomy" id="861532"/>
    <lineage>
        <taxon>Bacteria</taxon>
        <taxon>Bacillati</taxon>
        <taxon>Bacillota</taxon>
        <taxon>Bacilli</taxon>
        <taxon>Bacillales</taxon>
        <taxon>Paenibacillaceae</taxon>
        <taxon>Aneurinibacillus group</taxon>
        <taxon>Ammoniphilus</taxon>
    </lineage>
</organism>
<evidence type="ECO:0000256" key="2">
    <source>
        <dbReference type="ARBA" id="ARBA00023239"/>
    </source>
</evidence>
<keyword evidence="1" id="KW-0479">Metal-binding</keyword>
<dbReference type="PANTHER" id="PTHR22789:SF0">
    <property type="entry name" value="3-OXO-TETRONATE 4-PHOSPHATE DECARBOXYLASE-RELATED"/>
    <property type="match status" value="1"/>
</dbReference>
<dbReference type="SMART" id="SM01007">
    <property type="entry name" value="Aldolase_II"/>
    <property type="match status" value="1"/>
</dbReference>
<comment type="caution">
    <text evidence="4">The sequence shown here is derived from an EMBL/GenBank/DDBJ whole genome shotgun (WGS) entry which is preliminary data.</text>
</comment>
<evidence type="ECO:0000313" key="5">
    <source>
        <dbReference type="Proteomes" id="UP001519343"/>
    </source>
</evidence>
<reference evidence="4 5" key="1">
    <citation type="submission" date="2021-03" db="EMBL/GenBank/DDBJ databases">
        <title>Genomic Encyclopedia of Type Strains, Phase IV (KMG-IV): sequencing the most valuable type-strain genomes for metagenomic binning, comparative biology and taxonomic classification.</title>
        <authorList>
            <person name="Goeker M."/>
        </authorList>
    </citation>
    <scope>NUCLEOTIDE SEQUENCE [LARGE SCALE GENOMIC DNA]</scope>
    <source>
        <strain evidence="4 5">DSM 24738</strain>
    </source>
</reference>
<dbReference type="EMBL" id="JAGGKT010000023">
    <property type="protein sequence ID" value="MBP1934574.1"/>
    <property type="molecule type" value="Genomic_DNA"/>
</dbReference>
<protein>
    <submittedName>
        <fullName evidence="4">Ribulose-5-phosphate 4-epimerase/fuculose-1-phosphate aldolase</fullName>
    </submittedName>
</protein>
<evidence type="ECO:0000313" key="4">
    <source>
        <dbReference type="EMBL" id="MBP1934574.1"/>
    </source>
</evidence>
<name>A0ABS4GWD1_9BACL</name>
<feature type="domain" description="Class II aldolase/adducin N-terminal" evidence="3">
    <location>
        <begin position="14"/>
        <end position="191"/>
    </location>
</feature>
<dbReference type="RefSeq" id="WP_209812564.1">
    <property type="nucleotide sequence ID" value="NZ_JAGGKT010000023.1"/>
</dbReference>
<dbReference type="Proteomes" id="UP001519343">
    <property type="component" value="Unassembled WGS sequence"/>
</dbReference>
<evidence type="ECO:0000256" key="1">
    <source>
        <dbReference type="ARBA" id="ARBA00022723"/>
    </source>
</evidence>
<dbReference type="InterPro" id="IPR036409">
    <property type="entry name" value="Aldolase_II/adducin_N_sf"/>
</dbReference>
<accession>A0ABS4GWD1</accession>
<dbReference type="Pfam" id="PF00596">
    <property type="entry name" value="Aldolase_II"/>
    <property type="match status" value="1"/>
</dbReference>
<sequence length="213" mass="22931">MKANQIIDEEQARMEIVKWGKEIYERGLVNGTGGNLSIRISPQLVLCTPSGWSLGHLTPESITKAQMNGTYCEGLKPTKELPMHLAVYEARPDISAIAHTHSIHAVTYACTLKPGEMMPPFVPSLVAKVGSVCLTPFRLPASNELGEVVSAGIQNSQAVLLENHGVLAVGKTLEEAIVVASEVEDNARIYFISNGLARPLPIDATNGIKASYK</sequence>
<dbReference type="Gene3D" id="3.40.225.10">
    <property type="entry name" value="Class II aldolase/adducin N-terminal domain"/>
    <property type="match status" value="1"/>
</dbReference>
<keyword evidence="2" id="KW-0456">Lyase</keyword>
<dbReference type="SUPFAM" id="SSF53639">
    <property type="entry name" value="AraD/HMP-PK domain-like"/>
    <property type="match status" value="1"/>
</dbReference>
<dbReference type="InterPro" id="IPR050197">
    <property type="entry name" value="Aldolase_class_II_sugar_metab"/>
</dbReference>
<proteinExistence type="predicted"/>
<evidence type="ECO:0000259" key="3">
    <source>
        <dbReference type="SMART" id="SM01007"/>
    </source>
</evidence>